<evidence type="ECO:0000313" key="2">
    <source>
        <dbReference type="Proteomes" id="UP000444318"/>
    </source>
</evidence>
<dbReference type="Proteomes" id="UP000444318">
    <property type="component" value="Unassembled WGS sequence"/>
</dbReference>
<reference evidence="1 2" key="1">
    <citation type="submission" date="2019-10" db="EMBL/GenBank/DDBJ databases">
        <title>Two novel species isolated from a subtropical stream in China.</title>
        <authorList>
            <person name="Lu H."/>
        </authorList>
    </citation>
    <scope>NUCLEOTIDE SEQUENCE [LARGE SCALE GENOMIC DNA]</scope>
    <source>
        <strain evidence="1 2">FT103W</strain>
    </source>
</reference>
<dbReference type="AlphaFoldDB" id="A0A843SHV9"/>
<organism evidence="1 2">
    <name type="scientific">Rugamonas rivuli</name>
    <dbReference type="NCBI Taxonomy" id="2743358"/>
    <lineage>
        <taxon>Bacteria</taxon>
        <taxon>Pseudomonadati</taxon>
        <taxon>Pseudomonadota</taxon>
        <taxon>Betaproteobacteria</taxon>
        <taxon>Burkholderiales</taxon>
        <taxon>Oxalobacteraceae</taxon>
        <taxon>Telluria group</taxon>
        <taxon>Rugamonas</taxon>
    </lineage>
</organism>
<comment type="caution">
    <text evidence="1">The sequence shown here is derived from an EMBL/GenBank/DDBJ whole genome shotgun (WGS) entry which is preliminary data.</text>
</comment>
<proteinExistence type="predicted"/>
<evidence type="ECO:0008006" key="3">
    <source>
        <dbReference type="Google" id="ProtNLM"/>
    </source>
</evidence>
<dbReference type="RefSeq" id="WP_152807289.1">
    <property type="nucleotide sequence ID" value="NZ_WHUF01000005.1"/>
</dbReference>
<evidence type="ECO:0000313" key="1">
    <source>
        <dbReference type="EMBL" id="MQA21763.1"/>
    </source>
</evidence>
<keyword evidence="2" id="KW-1185">Reference proteome</keyword>
<dbReference type="EMBL" id="WHUF01000005">
    <property type="protein sequence ID" value="MQA21763.1"/>
    <property type="molecule type" value="Genomic_DNA"/>
</dbReference>
<protein>
    <recommendedName>
        <fullName evidence="3">Phage late control D family protein</fullName>
    </recommendedName>
</protein>
<gene>
    <name evidence="1" type="ORF">GEV01_19820</name>
</gene>
<sequence length="372" mass="40224">MINQAQPTGAANRPRGMVYANGAALDGVIGFEVNNNAFFVADTFRLTLSIAAQPAGRGIDFWSRQEQLELEFLLGFPADPGQVAKSDLTSFLIGYADTLDIDLDAGTIVLAGRDLSSRLIDFKRTKVFSSGTLVASDVVSQIAKAQGLTPVVTPTTVAAGGYYQIVKALVASNVSYWDIVTRLAQYEGYQVYVRGRSLHFEPRTAKSADPYVLRWQAGGVAESNAMQLGFQRNLSLAKDLRVKVLSFHSKTNQAVSEVAERKRVSDGAAVPFDGEPQEYVRTFPNLDASQAKAKAKAILQELSAHEMSLKADLPGDVLLMPTSLIQVSDTGSAFDQAYYTASVTRRYSADGGFSMSVEARNQIPNTNTNAKT</sequence>
<accession>A0A843SHV9</accession>
<name>A0A843SHV9_9BURK</name>
<dbReference type="SUPFAM" id="SSF69279">
    <property type="entry name" value="Phage tail proteins"/>
    <property type="match status" value="1"/>
</dbReference>